<evidence type="ECO:0008006" key="3">
    <source>
        <dbReference type="Google" id="ProtNLM"/>
    </source>
</evidence>
<keyword evidence="2" id="KW-1185">Reference proteome</keyword>
<evidence type="ECO:0000313" key="2">
    <source>
        <dbReference type="Proteomes" id="UP001108027"/>
    </source>
</evidence>
<protein>
    <recommendedName>
        <fullName evidence="3">Transposase</fullName>
    </recommendedName>
</protein>
<dbReference type="EMBL" id="JAJGNA010000017">
    <property type="protein sequence ID" value="MCC4309522.1"/>
    <property type="molecule type" value="Genomic_DNA"/>
</dbReference>
<proteinExistence type="predicted"/>
<gene>
    <name evidence="1" type="ORF">LL252_13180</name>
</gene>
<sequence>MSVSQIALINQRNAKLIYRWICEAEQAGHTTTSPAFMLAVPVVSSPAERFCAKEPVNRIHIELPPAGGPSSCGGRPIRSVLLRELLR</sequence>
<dbReference type="Proteomes" id="UP001108027">
    <property type="component" value="Unassembled WGS sequence"/>
</dbReference>
<accession>A0A9Q3UM64</accession>
<dbReference type="RefSeq" id="WP_228234344.1">
    <property type="nucleotide sequence ID" value="NZ_JAJGNA010000017.1"/>
</dbReference>
<dbReference type="AlphaFoldDB" id="A0A9Q3UM64"/>
<comment type="caution">
    <text evidence="1">The sequence shown here is derived from an EMBL/GenBank/DDBJ whole genome shotgun (WGS) entry which is preliminary data.</text>
</comment>
<evidence type="ECO:0000313" key="1">
    <source>
        <dbReference type="EMBL" id="MCC4309522.1"/>
    </source>
</evidence>
<name>A0A9Q3UM64_9GAMM</name>
<reference evidence="1" key="1">
    <citation type="submission" date="2021-10" db="EMBL/GenBank/DDBJ databases">
        <title>The diversity and Nitrogen Metabolism of Culturable Nitrate-Utilizing Bacteria Within the Oxygen Minimum Zone of the Changjiang (Yangtze River)Estuary.</title>
        <authorList>
            <person name="Zhang D."/>
            <person name="Zheng J."/>
            <person name="Liu S."/>
            <person name="He W."/>
        </authorList>
    </citation>
    <scope>NUCLEOTIDE SEQUENCE</scope>
    <source>
        <strain evidence="1">FXH-223</strain>
    </source>
</reference>
<organism evidence="1 2">
    <name type="scientific">Alloalcanivorax marinus</name>
    <dbReference type="NCBI Taxonomy" id="1177169"/>
    <lineage>
        <taxon>Bacteria</taxon>
        <taxon>Pseudomonadati</taxon>
        <taxon>Pseudomonadota</taxon>
        <taxon>Gammaproteobacteria</taxon>
        <taxon>Oceanospirillales</taxon>
        <taxon>Alcanivoracaceae</taxon>
        <taxon>Alloalcanivorax</taxon>
    </lineage>
</organism>